<dbReference type="InterPro" id="IPR050700">
    <property type="entry name" value="YIM1/Zinc_Alcohol_DH_Fams"/>
</dbReference>
<dbReference type="InterPro" id="IPR020843">
    <property type="entry name" value="ER"/>
</dbReference>
<dbReference type="CDD" id="cd05289">
    <property type="entry name" value="MDR_like_2"/>
    <property type="match status" value="1"/>
</dbReference>
<evidence type="ECO:0000256" key="1">
    <source>
        <dbReference type="ARBA" id="ARBA00023002"/>
    </source>
</evidence>
<evidence type="ECO:0000313" key="3">
    <source>
        <dbReference type="EMBL" id="MBP2359286.1"/>
    </source>
</evidence>
<gene>
    <name evidence="3" type="ORF">JOF59_001686</name>
</gene>
<dbReference type="InterPro" id="IPR011032">
    <property type="entry name" value="GroES-like_sf"/>
</dbReference>
<dbReference type="PANTHER" id="PTHR11695:SF294">
    <property type="entry name" value="RETICULON-4-INTERACTING PROTEIN 1, MITOCHONDRIAL"/>
    <property type="match status" value="1"/>
</dbReference>
<proteinExistence type="predicted"/>
<dbReference type="SMART" id="SM00829">
    <property type="entry name" value="PKS_ER"/>
    <property type="match status" value="1"/>
</dbReference>
<feature type="domain" description="Enoyl reductase (ER)" evidence="2">
    <location>
        <begin position="40"/>
        <end position="345"/>
    </location>
</feature>
<dbReference type="PANTHER" id="PTHR11695">
    <property type="entry name" value="ALCOHOL DEHYDROGENASE RELATED"/>
    <property type="match status" value="1"/>
</dbReference>
<dbReference type="SUPFAM" id="SSF50129">
    <property type="entry name" value="GroES-like"/>
    <property type="match status" value="1"/>
</dbReference>
<dbReference type="InterPro" id="IPR036291">
    <property type="entry name" value="NAD(P)-bd_dom_sf"/>
</dbReference>
<dbReference type="InterPro" id="IPR013154">
    <property type="entry name" value="ADH-like_N"/>
</dbReference>
<dbReference type="SUPFAM" id="SSF51735">
    <property type="entry name" value="NAD(P)-binding Rossmann-fold domains"/>
    <property type="match status" value="1"/>
</dbReference>
<dbReference type="Pfam" id="PF13602">
    <property type="entry name" value="ADH_zinc_N_2"/>
    <property type="match status" value="1"/>
</dbReference>
<keyword evidence="4" id="KW-1185">Reference proteome</keyword>
<keyword evidence="1" id="KW-0560">Oxidoreductase</keyword>
<dbReference type="RefSeq" id="WP_307840661.1">
    <property type="nucleotide sequence ID" value="NZ_JAGINS010000001.1"/>
</dbReference>
<evidence type="ECO:0000259" key="2">
    <source>
        <dbReference type="SMART" id="SM00829"/>
    </source>
</evidence>
<dbReference type="Gene3D" id="3.40.50.720">
    <property type="entry name" value="NAD(P)-binding Rossmann-like Domain"/>
    <property type="match status" value="1"/>
</dbReference>
<protein>
    <submittedName>
        <fullName evidence="3">NADPH:quinone reductase-like Zn-dependent oxidoreductase</fullName>
    </submittedName>
</protein>
<sequence length="348" mass="36143">MDRITTAVARGLLPPLLEESYMSDQNAGSAMRAVVFTDFGGPEVLVPTTVPRPEPLPTEVLVRVHAAGINPLDLRTRAGFPTPARAALGTGPHILGWDVSGTVVGIGPGEFLYAPGDEVFGLLWLPRPAGAYAQYVTAPSRQFARKPASIDHDHAAALPLAGLTAWQSLTDIAQLDGGERVLIHAAGGGVGHLAVQMAKHLGAHVIATATAGKHDWLRALGADEVIDYRATPFEEATGNIDVVLDLVGIAQPDTATRSLTVLKPGGLFLGVAPGRPAGFTEAAAAASVHVAPEPLVEPDGHGLQEIARLVEAGALAVHLDKVFPLDAAADAHTYAETGARGKTVLRVI</sequence>
<dbReference type="EMBL" id="JAGINS010000001">
    <property type="protein sequence ID" value="MBP2359286.1"/>
    <property type="molecule type" value="Genomic_DNA"/>
</dbReference>
<reference evidence="3 4" key="1">
    <citation type="submission" date="2021-03" db="EMBL/GenBank/DDBJ databases">
        <title>Sequencing the genomes of 1000 actinobacteria strains.</title>
        <authorList>
            <person name="Klenk H.-P."/>
        </authorList>
    </citation>
    <scope>NUCLEOTIDE SEQUENCE [LARGE SCALE GENOMIC DNA]</scope>
    <source>
        <strain evidence="3 4">DSM 40843</strain>
    </source>
</reference>
<dbReference type="Proteomes" id="UP001519311">
    <property type="component" value="Unassembled WGS sequence"/>
</dbReference>
<accession>A0ABS4V5V4</accession>
<organism evidence="3 4">
    <name type="scientific">Streptomyces clavifer</name>
    <dbReference type="NCBI Taxonomy" id="68188"/>
    <lineage>
        <taxon>Bacteria</taxon>
        <taxon>Bacillati</taxon>
        <taxon>Actinomycetota</taxon>
        <taxon>Actinomycetes</taxon>
        <taxon>Kitasatosporales</taxon>
        <taxon>Streptomycetaceae</taxon>
        <taxon>Streptomyces</taxon>
    </lineage>
</organism>
<comment type="caution">
    <text evidence="3">The sequence shown here is derived from an EMBL/GenBank/DDBJ whole genome shotgun (WGS) entry which is preliminary data.</text>
</comment>
<name>A0ABS4V5V4_9ACTN</name>
<dbReference type="PROSITE" id="PS01162">
    <property type="entry name" value="QOR_ZETA_CRYSTAL"/>
    <property type="match status" value="1"/>
</dbReference>
<evidence type="ECO:0000313" key="4">
    <source>
        <dbReference type="Proteomes" id="UP001519311"/>
    </source>
</evidence>
<dbReference type="InterPro" id="IPR002364">
    <property type="entry name" value="Quin_OxRdtase/zeta-crystal_CS"/>
</dbReference>
<dbReference type="Gene3D" id="3.90.180.10">
    <property type="entry name" value="Medium-chain alcohol dehydrogenases, catalytic domain"/>
    <property type="match status" value="1"/>
</dbReference>
<dbReference type="Pfam" id="PF08240">
    <property type="entry name" value="ADH_N"/>
    <property type="match status" value="1"/>
</dbReference>